<comment type="caution">
    <text evidence="1">The sequence shown here is derived from an EMBL/GenBank/DDBJ whole genome shotgun (WGS) entry which is preliminary data.</text>
</comment>
<evidence type="ECO:0000313" key="2">
    <source>
        <dbReference type="Proteomes" id="UP001056120"/>
    </source>
</evidence>
<reference evidence="1 2" key="2">
    <citation type="journal article" date="2022" name="Mol. Ecol. Resour.">
        <title>The genomes of chicory, endive, great burdock and yacon provide insights into Asteraceae paleo-polyploidization history and plant inulin production.</title>
        <authorList>
            <person name="Fan W."/>
            <person name="Wang S."/>
            <person name="Wang H."/>
            <person name="Wang A."/>
            <person name="Jiang F."/>
            <person name="Liu H."/>
            <person name="Zhao H."/>
            <person name="Xu D."/>
            <person name="Zhang Y."/>
        </authorList>
    </citation>
    <scope>NUCLEOTIDE SEQUENCE [LARGE SCALE GENOMIC DNA]</scope>
    <source>
        <strain evidence="2">cv. Yunnan</strain>
        <tissue evidence="1">Leaves</tissue>
    </source>
</reference>
<dbReference type="Proteomes" id="UP001056120">
    <property type="component" value="Linkage Group LG27"/>
</dbReference>
<gene>
    <name evidence="1" type="ORF">L1987_80215</name>
</gene>
<protein>
    <submittedName>
        <fullName evidence="1">Uncharacterized protein</fullName>
    </submittedName>
</protein>
<reference evidence="2" key="1">
    <citation type="journal article" date="2022" name="Mol. Ecol. Resour.">
        <title>The genomes of chicory, endive, great burdock and yacon provide insights into Asteraceae palaeo-polyploidization history and plant inulin production.</title>
        <authorList>
            <person name="Fan W."/>
            <person name="Wang S."/>
            <person name="Wang H."/>
            <person name="Wang A."/>
            <person name="Jiang F."/>
            <person name="Liu H."/>
            <person name="Zhao H."/>
            <person name="Xu D."/>
            <person name="Zhang Y."/>
        </authorList>
    </citation>
    <scope>NUCLEOTIDE SEQUENCE [LARGE SCALE GENOMIC DNA]</scope>
    <source>
        <strain evidence="2">cv. Yunnan</strain>
    </source>
</reference>
<organism evidence="1 2">
    <name type="scientific">Smallanthus sonchifolius</name>
    <dbReference type="NCBI Taxonomy" id="185202"/>
    <lineage>
        <taxon>Eukaryota</taxon>
        <taxon>Viridiplantae</taxon>
        <taxon>Streptophyta</taxon>
        <taxon>Embryophyta</taxon>
        <taxon>Tracheophyta</taxon>
        <taxon>Spermatophyta</taxon>
        <taxon>Magnoliopsida</taxon>
        <taxon>eudicotyledons</taxon>
        <taxon>Gunneridae</taxon>
        <taxon>Pentapetalae</taxon>
        <taxon>asterids</taxon>
        <taxon>campanulids</taxon>
        <taxon>Asterales</taxon>
        <taxon>Asteraceae</taxon>
        <taxon>Asteroideae</taxon>
        <taxon>Heliantheae alliance</taxon>
        <taxon>Millerieae</taxon>
        <taxon>Smallanthus</taxon>
    </lineage>
</organism>
<keyword evidence="2" id="KW-1185">Reference proteome</keyword>
<proteinExistence type="predicted"/>
<sequence length="149" mass="16553">MKLQVFGYQDNAPNTEMSYPYFEIMRNQGKQKNRINSSNIFPLLMLCGIVDDACFLFAESAIQYSGKSSALTDTIRVVQDLKAQVDMLKKEILVHLAESPYASLGGPVHMPGPNRYIYTIGEAIVVEAGLEAIWDAKNSKSQVETGKTE</sequence>
<dbReference type="EMBL" id="CM042044">
    <property type="protein sequence ID" value="KAI3686536.1"/>
    <property type="molecule type" value="Genomic_DNA"/>
</dbReference>
<name>A0ACB8YMQ2_9ASTR</name>
<evidence type="ECO:0000313" key="1">
    <source>
        <dbReference type="EMBL" id="KAI3686536.1"/>
    </source>
</evidence>
<accession>A0ACB8YMQ2</accession>